<dbReference type="InterPro" id="IPR051416">
    <property type="entry name" value="phD-YefM_TA_antitoxins"/>
</dbReference>
<dbReference type="Pfam" id="PF02604">
    <property type="entry name" value="PhdYeFM_antitox"/>
    <property type="match status" value="1"/>
</dbReference>
<dbReference type="RefSeq" id="WP_339097682.1">
    <property type="nucleotide sequence ID" value="NZ_CP149783.1"/>
</dbReference>
<dbReference type="AlphaFoldDB" id="A0AAU6Q7F3"/>
<dbReference type="EMBL" id="CP149783">
    <property type="protein sequence ID" value="WYF46225.1"/>
    <property type="molecule type" value="Genomic_DNA"/>
</dbReference>
<dbReference type="PANTHER" id="PTHR35377">
    <property type="entry name" value="ANTITOXIN VAPB49-RELATED-RELATED"/>
    <property type="match status" value="1"/>
</dbReference>
<evidence type="ECO:0000256" key="2">
    <source>
        <dbReference type="RuleBase" id="RU362080"/>
    </source>
</evidence>
<dbReference type="InterPro" id="IPR036165">
    <property type="entry name" value="YefM-like_sf"/>
</dbReference>
<evidence type="ECO:0000313" key="3">
    <source>
        <dbReference type="EMBL" id="WYF46225.1"/>
    </source>
</evidence>
<proteinExistence type="inferred from homology"/>
<dbReference type="Gene3D" id="3.40.1620.10">
    <property type="entry name" value="YefM-like domain"/>
    <property type="match status" value="1"/>
</dbReference>
<accession>A0AAU6Q7F3</accession>
<dbReference type="NCBIfam" id="TIGR01552">
    <property type="entry name" value="phd_fam"/>
    <property type="match status" value="1"/>
</dbReference>
<evidence type="ECO:0000256" key="1">
    <source>
        <dbReference type="ARBA" id="ARBA00009981"/>
    </source>
</evidence>
<protein>
    <recommendedName>
        <fullName evidence="2">Antitoxin</fullName>
    </recommendedName>
</protein>
<comment type="function">
    <text evidence="2">Antitoxin component of a type II toxin-antitoxin (TA) system.</text>
</comment>
<dbReference type="SUPFAM" id="SSF143120">
    <property type="entry name" value="YefM-like"/>
    <property type="match status" value="1"/>
</dbReference>
<sequence length="86" mass="9757">MTDFPKVPEIINVHAAKTHLSRLLERAHAGEEIILAKGGKPYARLMPLEQKRPRRFGLLAGKIQLSEAENAELMRPLTDEELADWE</sequence>
<organism evidence="3">
    <name type="scientific">Deinococcus sp. VB142</name>
    <dbReference type="NCBI Taxonomy" id="3112952"/>
    <lineage>
        <taxon>Bacteria</taxon>
        <taxon>Thermotogati</taxon>
        <taxon>Deinococcota</taxon>
        <taxon>Deinococci</taxon>
        <taxon>Deinococcales</taxon>
        <taxon>Deinococcaceae</taxon>
        <taxon>Deinococcus</taxon>
    </lineage>
</organism>
<dbReference type="PANTHER" id="PTHR35377:SF4">
    <property type="entry name" value="PREVENT-HOST-DEATH FAMILY PROTEIN"/>
    <property type="match status" value="1"/>
</dbReference>
<name>A0AAU6Q7F3_9DEIO</name>
<gene>
    <name evidence="3" type="ORF">WDJ50_17580</name>
</gene>
<comment type="similarity">
    <text evidence="1 2">Belongs to the phD/YefM antitoxin family.</text>
</comment>
<dbReference type="InterPro" id="IPR006442">
    <property type="entry name" value="Antitoxin_Phd/YefM"/>
</dbReference>
<reference evidence="3" key="1">
    <citation type="submission" date="2024-03" db="EMBL/GenBank/DDBJ databases">
        <title>Deinococcus weizhi sp. nov., isolated from human skin.</title>
        <authorList>
            <person name="Wei Z."/>
            <person name="Tian F."/>
            <person name="Yang C."/>
            <person name="Xin L.T."/>
            <person name="Wen Z.J."/>
            <person name="Lan K.C."/>
            <person name="Yu L."/>
            <person name="Zhe W."/>
            <person name="Dan F.D."/>
            <person name="Jun W."/>
            <person name="Rui Z."/>
            <person name="Yong X.J."/>
            <person name="Ting Y."/>
            <person name="Wei X."/>
            <person name="Xu Z.G."/>
            <person name="Xin Z."/>
            <person name="Dong F.G."/>
            <person name="Ni X.M."/>
            <person name="Zheng M.G."/>
            <person name="Chun Y."/>
            <person name="Qian W.X."/>
        </authorList>
    </citation>
    <scope>NUCLEOTIDE SEQUENCE</scope>
    <source>
        <strain evidence="3">VB142</strain>
    </source>
</reference>